<comment type="caution">
    <text evidence="1">The sequence shown here is derived from an EMBL/GenBank/DDBJ whole genome shotgun (WGS) entry which is preliminary data.</text>
</comment>
<dbReference type="RefSeq" id="WP_311582104.1">
    <property type="nucleotide sequence ID" value="NZ_JAVRIF010000006.1"/>
</dbReference>
<sequence length="102" mass="11309">MQKFKTVTTQEVTILICDGCGLQTSADGDYEFHEFISIVHHCGYSSIHGDGKQVETDLCQHCFADMCGNTLKIGDPLDDRISSSNENTLAYQNIFQAITKSK</sequence>
<keyword evidence="2" id="KW-1185">Reference proteome</keyword>
<name>A0ABU3A294_9GAMM</name>
<gene>
    <name evidence="1" type="ORF">RM573_11910</name>
</gene>
<protein>
    <submittedName>
        <fullName evidence="1">Uncharacterized protein</fullName>
    </submittedName>
</protein>
<organism evidence="1 2">
    <name type="scientific">Thalassotalea castellviae</name>
    <dbReference type="NCBI Taxonomy" id="3075612"/>
    <lineage>
        <taxon>Bacteria</taxon>
        <taxon>Pseudomonadati</taxon>
        <taxon>Pseudomonadota</taxon>
        <taxon>Gammaproteobacteria</taxon>
        <taxon>Alteromonadales</taxon>
        <taxon>Colwelliaceae</taxon>
        <taxon>Thalassotalea</taxon>
    </lineage>
</organism>
<reference evidence="1 2" key="1">
    <citation type="submission" date="2023-09" db="EMBL/GenBank/DDBJ databases">
        <authorList>
            <person name="Rey-Velasco X."/>
        </authorList>
    </citation>
    <scope>NUCLEOTIDE SEQUENCE [LARGE SCALE GENOMIC DNA]</scope>
    <source>
        <strain evidence="1 2">W431</strain>
    </source>
</reference>
<dbReference type="Proteomes" id="UP001266357">
    <property type="component" value="Unassembled WGS sequence"/>
</dbReference>
<evidence type="ECO:0000313" key="1">
    <source>
        <dbReference type="EMBL" id="MDT0604302.1"/>
    </source>
</evidence>
<accession>A0ABU3A294</accession>
<dbReference type="EMBL" id="JAVRIF010000006">
    <property type="protein sequence ID" value="MDT0604302.1"/>
    <property type="molecule type" value="Genomic_DNA"/>
</dbReference>
<evidence type="ECO:0000313" key="2">
    <source>
        <dbReference type="Proteomes" id="UP001266357"/>
    </source>
</evidence>
<proteinExistence type="predicted"/>